<name>A0ABT3DGB0_9BACI</name>
<gene>
    <name evidence="14" type="ORF">OIH86_09550</name>
</gene>
<feature type="transmembrane region" description="Helical" evidence="13">
    <location>
        <begin position="87"/>
        <end position="108"/>
    </location>
</feature>
<dbReference type="InterPro" id="IPR002528">
    <property type="entry name" value="MATE_fam"/>
</dbReference>
<dbReference type="PANTHER" id="PTHR43298">
    <property type="entry name" value="MULTIDRUG RESISTANCE PROTEIN NORM-RELATED"/>
    <property type="match status" value="1"/>
</dbReference>
<keyword evidence="5" id="KW-0813">Transport</keyword>
<dbReference type="InterPro" id="IPR048279">
    <property type="entry name" value="MdtK-like"/>
</dbReference>
<dbReference type="InterPro" id="IPR050222">
    <property type="entry name" value="MATE_MdtK"/>
</dbReference>
<dbReference type="CDD" id="cd13137">
    <property type="entry name" value="MATE_NorM_like"/>
    <property type="match status" value="1"/>
</dbReference>
<evidence type="ECO:0000256" key="4">
    <source>
        <dbReference type="ARBA" id="ARBA00020268"/>
    </source>
</evidence>
<evidence type="ECO:0000313" key="15">
    <source>
        <dbReference type="Proteomes" id="UP001526147"/>
    </source>
</evidence>
<dbReference type="PIRSF" id="PIRSF006603">
    <property type="entry name" value="DinF"/>
    <property type="match status" value="1"/>
</dbReference>
<feature type="transmembrane region" description="Helical" evidence="13">
    <location>
        <begin position="413"/>
        <end position="432"/>
    </location>
</feature>
<dbReference type="PANTHER" id="PTHR43298:SF2">
    <property type="entry name" value="FMN_FAD EXPORTER YEEO-RELATED"/>
    <property type="match status" value="1"/>
</dbReference>
<feature type="transmembrane region" description="Helical" evidence="13">
    <location>
        <begin position="186"/>
        <end position="210"/>
    </location>
</feature>
<evidence type="ECO:0000256" key="12">
    <source>
        <dbReference type="ARBA" id="ARBA00031636"/>
    </source>
</evidence>
<evidence type="ECO:0000256" key="7">
    <source>
        <dbReference type="ARBA" id="ARBA00022475"/>
    </source>
</evidence>
<feature type="transmembrane region" description="Helical" evidence="13">
    <location>
        <begin position="381"/>
        <end position="401"/>
    </location>
</feature>
<evidence type="ECO:0000256" key="13">
    <source>
        <dbReference type="SAM" id="Phobius"/>
    </source>
</evidence>
<evidence type="ECO:0000256" key="1">
    <source>
        <dbReference type="ARBA" id="ARBA00003408"/>
    </source>
</evidence>
<evidence type="ECO:0000256" key="6">
    <source>
        <dbReference type="ARBA" id="ARBA00022449"/>
    </source>
</evidence>
<feature type="transmembrane region" description="Helical" evidence="13">
    <location>
        <begin position="240"/>
        <end position="259"/>
    </location>
</feature>
<evidence type="ECO:0000256" key="8">
    <source>
        <dbReference type="ARBA" id="ARBA00022692"/>
    </source>
</evidence>
<dbReference type="Proteomes" id="UP001526147">
    <property type="component" value="Unassembled WGS sequence"/>
</dbReference>
<dbReference type="NCBIfam" id="TIGR00797">
    <property type="entry name" value="matE"/>
    <property type="match status" value="1"/>
</dbReference>
<feature type="transmembrane region" description="Helical" evidence="13">
    <location>
        <begin position="128"/>
        <end position="147"/>
    </location>
</feature>
<feature type="transmembrane region" description="Helical" evidence="13">
    <location>
        <begin position="271"/>
        <end position="294"/>
    </location>
</feature>
<sequence>MMKDWKKILLLAIPSIASFASMTLTGTINLIMVGQLGALAIAIVGVSNIIMYNAWAIFSGIGHTVNYLVAQNYGSNQMKKGVERTYIAFYLCIIASVFLLLVGFLFPADIFRVMGSSADMITEGENYLQIRFFAMIFSVFVFVFHGFLRGIGDTKTPMVSAIIGNLIMIFLTYGLTYGHLGMPDLGLSGAGIAFLTGEVVTFLICAYFYFVKLHAKFGTRTIVPFNRLESKLIFKESSKLGFQEFSMSMAMFVFTAFVTRLGTHALAANEVALSVMSLGFMPAFAFGSTATILVGQEIGRGDPTAGRKAGTNTAILGCIFLLILGVVQFFLSEPIARVYSGDPMVYELAGKLIMISAFLQLFDGLLNFYAGGLRGIGDTSFLLKTSLVLGWVFFIPLSYILTFTLQLSSVGAWISLYSYLALFGITVMIRFYRTNWSTIKIKVVSDDVKHSISS</sequence>
<keyword evidence="9 13" id="KW-1133">Transmembrane helix</keyword>
<feature type="transmembrane region" description="Helical" evidence="13">
    <location>
        <begin position="352"/>
        <end position="369"/>
    </location>
</feature>
<keyword evidence="6" id="KW-0050">Antiport</keyword>
<comment type="subcellular location">
    <subcellularLocation>
        <location evidence="2">Cell membrane</location>
        <topology evidence="2">Multi-pass membrane protein</topology>
    </subcellularLocation>
</comment>
<feature type="transmembrane region" description="Helical" evidence="13">
    <location>
        <begin position="30"/>
        <end position="51"/>
    </location>
</feature>
<proteinExistence type="inferred from homology"/>
<keyword evidence="10" id="KW-0406">Ion transport</keyword>
<organism evidence="14 15">
    <name type="scientific">Metabacillus halosaccharovorans</name>
    <dbReference type="NCBI Taxonomy" id="930124"/>
    <lineage>
        <taxon>Bacteria</taxon>
        <taxon>Bacillati</taxon>
        <taxon>Bacillota</taxon>
        <taxon>Bacilli</taxon>
        <taxon>Bacillales</taxon>
        <taxon>Bacillaceae</taxon>
        <taxon>Metabacillus</taxon>
    </lineage>
</organism>
<evidence type="ECO:0000256" key="3">
    <source>
        <dbReference type="ARBA" id="ARBA00010199"/>
    </source>
</evidence>
<comment type="similarity">
    <text evidence="3">Belongs to the multi antimicrobial extrusion (MATE) (TC 2.A.66.1) family.</text>
</comment>
<evidence type="ECO:0000256" key="2">
    <source>
        <dbReference type="ARBA" id="ARBA00004651"/>
    </source>
</evidence>
<evidence type="ECO:0000256" key="11">
    <source>
        <dbReference type="ARBA" id="ARBA00023136"/>
    </source>
</evidence>
<evidence type="ECO:0000256" key="5">
    <source>
        <dbReference type="ARBA" id="ARBA00022448"/>
    </source>
</evidence>
<keyword evidence="15" id="KW-1185">Reference proteome</keyword>
<dbReference type="Pfam" id="PF01554">
    <property type="entry name" value="MatE"/>
    <property type="match status" value="2"/>
</dbReference>
<accession>A0ABT3DGB0</accession>
<dbReference type="EMBL" id="JAOYEY010000035">
    <property type="protein sequence ID" value="MCV9885901.1"/>
    <property type="molecule type" value="Genomic_DNA"/>
</dbReference>
<keyword evidence="7" id="KW-1003">Cell membrane</keyword>
<evidence type="ECO:0000256" key="9">
    <source>
        <dbReference type="ARBA" id="ARBA00022989"/>
    </source>
</evidence>
<reference evidence="14 15" key="1">
    <citation type="submission" date="2022-10" db="EMBL/GenBank/DDBJ databases">
        <title>Draft genome assembly of moderately radiation resistant bacterium Metabacillus halosaccharovorans.</title>
        <authorList>
            <person name="Pal S."/>
            <person name="Gopinathan A."/>
        </authorList>
    </citation>
    <scope>NUCLEOTIDE SEQUENCE [LARGE SCALE GENOMIC DNA]</scope>
    <source>
        <strain evidence="14 15">VITHBRA001</strain>
    </source>
</reference>
<dbReference type="RefSeq" id="WP_264142598.1">
    <property type="nucleotide sequence ID" value="NZ_JAOYEY010000035.1"/>
</dbReference>
<comment type="function">
    <text evidence="1">Multidrug efflux pump.</text>
</comment>
<protein>
    <recommendedName>
        <fullName evidence="4">Probable multidrug resistance protein NorM</fullName>
    </recommendedName>
    <alternativeName>
        <fullName evidence="12">Multidrug-efflux transporter</fullName>
    </alternativeName>
</protein>
<evidence type="ECO:0000256" key="10">
    <source>
        <dbReference type="ARBA" id="ARBA00023065"/>
    </source>
</evidence>
<keyword evidence="8 13" id="KW-0812">Transmembrane</keyword>
<keyword evidence="11 13" id="KW-0472">Membrane</keyword>
<evidence type="ECO:0000313" key="14">
    <source>
        <dbReference type="EMBL" id="MCV9885901.1"/>
    </source>
</evidence>
<comment type="caution">
    <text evidence="14">The sequence shown here is derived from an EMBL/GenBank/DDBJ whole genome shotgun (WGS) entry which is preliminary data.</text>
</comment>
<feature type="transmembrane region" description="Helical" evidence="13">
    <location>
        <begin position="159"/>
        <end position="180"/>
    </location>
</feature>
<feature type="transmembrane region" description="Helical" evidence="13">
    <location>
        <begin position="314"/>
        <end position="332"/>
    </location>
</feature>